<protein>
    <submittedName>
        <fullName evidence="1">Uncharacterized protein</fullName>
    </submittedName>
</protein>
<proteinExistence type="predicted"/>
<evidence type="ECO:0000313" key="2">
    <source>
        <dbReference type="Proteomes" id="UP001651158"/>
    </source>
</evidence>
<organism evidence="1 2">
    <name type="scientific">Taenia crassiceps</name>
    <dbReference type="NCBI Taxonomy" id="6207"/>
    <lineage>
        <taxon>Eukaryota</taxon>
        <taxon>Metazoa</taxon>
        <taxon>Spiralia</taxon>
        <taxon>Lophotrochozoa</taxon>
        <taxon>Platyhelminthes</taxon>
        <taxon>Cestoda</taxon>
        <taxon>Eucestoda</taxon>
        <taxon>Cyclophyllidea</taxon>
        <taxon>Taeniidae</taxon>
        <taxon>Taenia</taxon>
    </lineage>
</organism>
<sequence length="141" mass="15716">MDHRSTPQSCNKSGRRLCDNNEFKQGSRNLMPLRAVLQGEGNYGPKILFCTQRNTSVSTSAHLLGERDDVVKAKRLLNLEIAKRQEARALSAAMLCLRRDRLCQVLSCDAGRDEQQQPCQQASTLSSLISSLPPLSPLLHR</sequence>
<comment type="caution">
    <text evidence="1">The sequence shown here is derived from an EMBL/GenBank/DDBJ whole genome shotgun (WGS) entry which is preliminary data.</text>
</comment>
<accession>A0ABR4QC00</accession>
<keyword evidence="2" id="KW-1185">Reference proteome</keyword>
<gene>
    <name evidence="1" type="ORF">TcWFU_008818</name>
</gene>
<dbReference type="EMBL" id="JAKROA010000005">
    <property type="protein sequence ID" value="KAL5107087.1"/>
    <property type="molecule type" value="Genomic_DNA"/>
</dbReference>
<dbReference type="Proteomes" id="UP001651158">
    <property type="component" value="Unassembled WGS sequence"/>
</dbReference>
<name>A0ABR4QC00_9CEST</name>
<reference evidence="1 2" key="1">
    <citation type="journal article" date="2022" name="Front. Cell. Infect. Microbiol.">
        <title>The Genomes of Two Strains of Taenia crassiceps the Animal Model for the Study of Human Cysticercosis.</title>
        <authorList>
            <person name="Bobes R.J."/>
            <person name="Estrada K."/>
            <person name="Rios-Valencia D.G."/>
            <person name="Calderon-Gallegos A."/>
            <person name="de la Torre P."/>
            <person name="Carrero J.C."/>
            <person name="Sanchez-Flores A."/>
            <person name="Laclette J.P."/>
        </authorList>
    </citation>
    <scope>NUCLEOTIDE SEQUENCE [LARGE SCALE GENOMIC DNA]</scope>
    <source>
        <strain evidence="1">WFUcys</strain>
    </source>
</reference>
<evidence type="ECO:0000313" key="1">
    <source>
        <dbReference type="EMBL" id="KAL5107087.1"/>
    </source>
</evidence>